<gene>
    <name evidence="1" type="ORF">ElyMa_001425800</name>
</gene>
<dbReference type="AlphaFoldDB" id="A0AAV4IY17"/>
<keyword evidence="2" id="KW-1185">Reference proteome</keyword>
<evidence type="ECO:0000313" key="1">
    <source>
        <dbReference type="EMBL" id="GFS14510.1"/>
    </source>
</evidence>
<reference evidence="1 2" key="1">
    <citation type="journal article" date="2021" name="Elife">
        <title>Chloroplast acquisition without the gene transfer in kleptoplastic sea slugs, Plakobranchus ocellatus.</title>
        <authorList>
            <person name="Maeda T."/>
            <person name="Takahashi S."/>
            <person name="Yoshida T."/>
            <person name="Shimamura S."/>
            <person name="Takaki Y."/>
            <person name="Nagai Y."/>
            <person name="Toyoda A."/>
            <person name="Suzuki Y."/>
            <person name="Arimoto A."/>
            <person name="Ishii H."/>
            <person name="Satoh N."/>
            <person name="Nishiyama T."/>
            <person name="Hasebe M."/>
            <person name="Maruyama T."/>
            <person name="Minagawa J."/>
            <person name="Obokata J."/>
            <person name="Shigenobu S."/>
        </authorList>
    </citation>
    <scope>NUCLEOTIDE SEQUENCE [LARGE SCALE GENOMIC DNA]</scope>
</reference>
<accession>A0AAV4IY17</accession>
<protein>
    <submittedName>
        <fullName evidence="1">Secretory carrier-associated membrane protein</fullName>
    </submittedName>
</protein>
<evidence type="ECO:0000313" key="2">
    <source>
        <dbReference type="Proteomes" id="UP000762676"/>
    </source>
</evidence>
<proteinExistence type="predicted"/>
<dbReference type="Proteomes" id="UP000762676">
    <property type="component" value="Unassembled WGS sequence"/>
</dbReference>
<name>A0AAV4IY17_9GAST</name>
<sequence>MPEHYFKTSSLTQRCGRPAWRGEVTKGAKTYEQQRLQAAKTKRAAHKARVHCNPTPQATAAPWTCPHCNTSDFRARMGLISHLQY</sequence>
<organism evidence="1 2">
    <name type="scientific">Elysia marginata</name>
    <dbReference type="NCBI Taxonomy" id="1093978"/>
    <lineage>
        <taxon>Eukaryota</taxon>
        <taxon>Metazoa</taxon>
        <taxon>Spiralia</taxon>
        <taxon>Lophotrochozoa</taxon>
        <taxon>Mollusca</taxon>
        <taxon>Gastropoda</taxon>
        <taxon>Heterobranchia</taxon>
        <taxon>Euthyneura</taxon>
        <taxon>Panpulmonata</taxon>
        <taxon>Sacoglossa</taxon>
        <taxon>Placobranchoidea</taxon>
        <taxon>Plakobranchidae</taxon>
        <taxon>Elysia</taxon>
    </lineage>
</organism>
<comment type="caution">
    <text evidence="1">The sequence shown here is derived from an EMBL/GenBank/DDBJ whole genome shotgun (WGS) entry which is preliminary data.</text>
</comment>
<dbReference type="EMBL" id="BMAT01002802">
    <property type="protein sequence ID" value="GFS14510.1"/>
    <property type="molecule type" value="Genomic_DNA"/>
</dbReference>